<evidence type="ECO:0000256" key="1">
    <source>
        <dbReference type="ARBA" id="ARBA00004123"/>
    </source>
</evidence>
<feature type="compositionally biased region" description="Basic residues" evidence="8">
    <location>
        <begin position="1"/>
        <end position="14"/>
    </location>
</feature>
<dbReference type="InterPro" id="IPR018574">
    <property type="entry name" value="Structure-sp_endonuc_su_Slx4"/>
</dbReference>
<keyword evidence="5" id="KW-0234">DNA repair</keyword>
<name>W8B6K2_CERCA</name>
<comment type="subcellular location">
    <subcellularLocation>
        <location evidence="1">Nucleus</location>
    </subcellularLocation>
</comment>
<evidence type="ECO:0000313" key="9">
    <source>
        <dbReference type="EMBL" id="JAB96815.1"/>
    </source>
</evidence>
<organism evidence="9">
    <name type="scientific">Ceratitis capitata</name>
    <name type="common">Mediterranean fruit fly</name>
    <name type="synonym">Tephritis capitata</name>
    <dbReference type="NCBI Taxonomy" id="7213"/>
    <lineage>
        <taxon>Eukaryota</taxon>
        <taxon>Metazoa</taxon>
        <taxon>Ecdysozoa</taxon>
        <taxon>Arthropoda</taxon>
        <taxon>Hexapoda</taxon>
        <taxon>Insecta</taxon>
        <taxon>Pterygota</taxon>
        <taxon>Neoptera</taxon>
        <taxon>Endopterygota</taxon>
        <taxon>Diptera</taxon>
        <taxon>Brachycera</taxon>
        <taxon>Muscomorpha</taxon>
        <taxon>Tephritoidea</taxon>
        <taxon>Tephritidae</taxon>
        <taxon>Ceratitis</taxon>
        <taxon>Ceratitis</taxon>
    </lineage>
</organism>
<comment type="similarity">
    <text evidence="2">Belongs to the SLX4 family.</text>
</comment>
<dbReference type="PANTHER" id="PTHR21541">
    <property type="entry name" value="BTB POZ DOMAIN CONTAINING 12"/>
    <property type="match status" value="1"/>
</dbReference>
<dbReference type="EMBL" id="GAMC01009740">
    <property type="protein sequence ID" value="JAB96815.1"/>
    <property type="molecule type" value="mRNA"/>
</dbReference>
<dbReference type="GO" id="GO:0033557">
    <property type="term" value="C:Slx1-Slx4 complex"/>
    <property type="evidence" value="ECO:0007669"/>
    <property type="project" value="InterPro"/>
</dbReference>
<reference evidence="9" key="1">
    <citation type="submission" date="2013-07" db="EMBL/GenBank/DDBJ databases">
        <authorList>
            <person name="Geib S."/>
        </authorList>
    </citation>
    <scope>NUCLEOTIDE SEQUENCE</scope>
</reference>
<sequence>MDRQARKANLKKLRLTGIRRDDKNSLRKNLSDSSSISKYFKSPITKEHKQSSPKENNGSGCDSDVIVSEPCDHPVDSFKELSNKKAKKRTSLKKFINKDGANMDNAVEKEFLKNDDEDFETPVKRVKKPINVQRVRPASNRKKSRGKDQPDIKSSLMRSEEVFSKITSEYCKYDNFSPDEIHLALALSKSQMETSHTTHLDLEEDSVHKKVEIDNGNLDNVQDILRQYGFRATSSEVYSSLTAPFLPGAKRRTKTKWANKFTALTLSDPKYQMKKLQVKINALMAQQVDMNSLVVAESQKGTYSLLSSHLQKLQPNKSTMKVFADEHRANLDEFYVRSLFEVANVQAGYLLKDWHAIEGRDKSPKHRPNKITNFSKFEDHYEKKHFLDSTSQGENAILEKNSSESSILTNKYKESIKQKDNLRNEKMWGNTNESVSANELFEENSPDIRNEVTPELNKLNNSISDTIESNSCTSSKNNSESFKTLSCRLRILSPNIFASSEDESEESIVPQMLSENKMNESTENGEGDVIDLTQEIPSDQPEIDSNAKVNEGVSIDNLHKNEGHGNKLESFENANLTNTLYNQFDGETLPTTQICSYTSSNEKYVDGLLRETVKPNKTVFKSPVVTASENKKNIKNTPLNFSRSKSDSFASISENVNSSAVASSSLTFSSDNINEDGADSSEDCIVLSDDEINYSIWKADKSILELNENTTKDAELTNRMEYRNYNNLFSLLDVTEEQKALESNTDKTPIPEETPFTDENAFKVGSPFAKANRSTELLEFGILDNISEPFTQTYEILKTSTDQADTNSSLIVNHNTPLGMDDLLTGDISFSKIRETGCCSEVNTHMSSLQLCTYPPDEYEIEGRIYSTHIVTDSKPNFTHQTEAEILKQLYEFGIKPLKRKQAVKMLEYIYNSTHPLILDQTPHLVKQTEGGIVVHERSEKSDFGHSVSTNSPSDTLQLKDCFGFNMRSFIHNLQLDCECDEYIFQTNITKKTSRPLLPFHIAWYNLVSSSTILHETILMYKPIDLQEIFLFFKQLGYRYEPKDIKEFLDRRCIIFRYDLTQPDRQSNRHIRKCKTKPNKIIKNM</sequence>
<dbReference type="Pfam" id="PF09494">
    <property type="entry name" value="Slx4"/>
    <property type="match status" value="1"/>
</dbReference>
<dbReference type="GO" id="GO:0006281">
    <property type="term" value="P:DNA repair"/>
    <property type="evidence" value="ECO:0007669"/>
    <property type="project" value="UniProtKB-KW"/>
</dbReference>
<accession>W8B6K2</accession>
<feature type="compositionally biased region" description="Low complexity" evidence="8">
    <location>
        <begin position="31"/>
        <end position="42"/>
    </location>
</feature>
<evidence type="ECO:0000256" key="4">
    <source>
        <dbReference type="ARBA" id="ARBA00023172"/>
    </source>
</evidence>
<evidence type="ECO:0000256" key="2">
    <source>
        <dbReference type="ARBA" id="ARBA00006661"/>
    </source>
</evidence>
<keyword evidence="4" id="KW-0233">DNA recombination</keyword>
<evidence type="ECO:0000256" key="6">
    <source>
        <dbReference type="ARBA" id="ARBA00023242"/>
    </source>
</evidence>
<dbReference type="AlphaFoldDB" id="W8B6K2"/>
<protein>
    <recommendedName>
        <fullName evidence="7">Structure-specific endonuclease subunit SLX4</fullName>
    </recommendedName>
</protein>
<gene>
    <name evidence="9" type="primary">SLX4</name>
</gene>
<dbReference type="OrthoDB" id="5576441at2759"/>
<keyword evidence="3" id="KW-0227">DNA damage</keyword>
<keyword evidence="9" id="KW-0378">Hydrolase</keyword>
<reference evidence="9" key="2">
    <citation type="journal article" date="2014" name="BMC Genomics">
        <title>A genomic perspective to assessing quality of mass-reared SIT flies used in Mediterranean fruit fly (Ceratitis capitata) eradication in California.</title>
        <authorList>
            <person name="Calla B."/>
            <person name="Hall B."/>
            <person name="Hou S."/>
            <person name="Geib S.M."/>
        </authorList>
    </citation>
    <scope>NUCLEOTIDE SEQUENCE</scope>
</reference>
<dbReference type="GO" id="GO:0006260">
    <property type="term" value="P:DNA replication"/>
    <property type="evidence" value="ECO:0007669"/>
    <property type="project" value="InterPro"/>
</dbReference>
<dbReference type="GO" id="GO:0004519">
    <property type="term" value="F:endonuclease activity"/>
    <property type="evidence" value="ECO:0007669"/>
    <property type="project" value="UniProtKB-KW"/>
</dbReference>
<evidence type="ECO:0000256" key="7">
    <source>
        <dbReference type="ARBA" id="ARBA00029496"/>
    </source>
</evidence>
<evidence type="ECO:0000256" key="3">
    <source>
        <dbReference type="ARBA" id="ARBA00022763"/>
    </source>
</evidence>
<keyword evidence="6" id="KW-0539">Nucleus</keyword>
<evidence type="ECO:0000256" key="5">
    <source>
        <dbReference type="ARBA" id="ARBA00023204"/>
    </source>
</evidence>
<dbReference type="GO" id="GO:0000712">
    <property type="term" value="P:resolution of meiotic recombination intermediates"/>
    <property type="evidence" value="ECO:0007669"/>
    <property type="project" value="TreeGrafter"/>
</dbReference>
<dbReference type="CDD" id="cd22999">
    <property type="entry name" value="SAP_SLX4"/>
    <property type="match status" value="1"/>
</dbReference>
<feature type="region of interest" description="Disordered" evidence="8">
    <location>
        <begin position="130"/>
        <end position="156"/>
    </location>
</feature>
<keyword evidence="9" id="KW-0255">Endonuclease</keyword>
<feature type="region of interest" description="Disordered" evidence="8">
    <location>
        <begin position="1"/>
        <end position="66"/>
    </location>
</feature>
<proteinExistence type="evidence at transcript level"/>
<dbReference type="PANTHER" id="PTHR21541:SF3">
    <property type="entry name" value="STRUCTURE-SPECIFIC ENDONUCLEASE SUBUNIT SLX4"/>
    <property type="match status" value="1"/>
</dbReference>
<keyword evidence="9" id="KW-0540">Nuclease</keyword>
<evidence type="ECO:0000256" key="8">
    <source>
        <dbReference type="SAM" id="MobiDB-lite"/>
    </source>
</evidence>